<sequence>MGSTPDSVQDSLTKNDVKMCLTENTKTRKLLNIVKQCAELKQTEQSLAILQSEIDLEINECYEKSHSCLLLKLQLAEAVSDGRLDAIFGSICESMVEIRQNFEIALKAQYKPRIPEGYQKLHDLTDLAPLRQPSLKWAKKMLADDPEGLVKQLEECKKKVDAAHKYFQEFKQEMESSRESVHNRIDKAIRMSKSLMQTK</sequence>
<comment type="caution">
    <text evidence="1">The sequence shown here is derived from an EMBL/GenBank/DDBJ whole genome shotgun (WGS) entry which is preliminary data.</text>
</comment>
<reference evidence="1 2" key="1">
    <citation type="submission" date="2024-08" db="EMBL/GenBank/DDBJ databases">
        <authorList>
            <person name="Cucini C."/>
            <person name="Frati F."/>
        </authorList>
    </citation>
    <scope>NUCLEOTIDE SEQUENCE [LARGE SCALE GENOMIC DNA]</scope>
</reference>
<evidence type="ECO:0000313" key="1">
    <source>
        <dbReference type="EMBL" id="CAL8107916.1"/>
    </source>
</evidence>
<evidence type="ECO:0000313" key="2">
    <source>
        <dbReference type="Proteomes" id="UP001642540"/>
    </source>
</evidence>
<gene>
    <name evidence="1" type="ORF">ODALV1_LOCUS12809</name>
</gene>
<accession>A0ABP1QR70</accession>
<dbReference type="Proteomes" id="UP001642540">
    <property type="component" value="Unassembled WGS sequence"/>
</dbReference>
<dbReference type="EMBL" id="CAXLJM020000039">
    <property type="protein sequence ID" value="CAL8107916.1"/>
    <property type="molecule type" value="Genomic_DNA"/>
</dbReference>
<proteinExistence type="predicted"/>
<keyword evidence="2" id="KW-1185">Reference proteome</keyword>
<organism evidence="1 2">
    <name type="scientific">Orchesella dallaii</name>
    <dbReference type="NCBI Taxonomy" id="48710"/>
    <lineage>
        <taxon>Eukaryota</taxon>
        <taxon>Metazoa</taxon>
        <taxon>Ecdysozoa</taxon>
        <taxon>Arthropoda</taxon>
        <taxon>Hexapoda</taxon>
        <taxon>Collembola</taxon>
        <taxon>Entomobryomorpha</taxon>
        <taxon>Entomobryoidea</taxon>
        <taxon>Orchesellidae</taxon>
        <taxon>Orchesellinae</taxon>
        <taxon>Orchesella</taxon>
    </lineage>
</organism>
<protein>
    <submittedName>
        <fullName evidence="1">Uncharacterized protein</fullName>
    </submittedName>
</protein>
<name>A0ABP1QR70_9HEXA</name>